<dbReference type="STRING" id="398199.SAMN05421804_10859"/>
<organism evidence="2 3">
    <name type="scientific">Proteiniclasticum ruminis</name>
    <dbReference type="NCBI Taxonomy" id="398199"/>
    <lineage>
        <taxon>Bacteria</taxon>
        <taxon>Bacillati</taxon>
        <taxon>Bacillota</taxon>
        <taxon>Clostridia</taxon>
        <taxon>Eubacteriales</taxon>
        <taxon>Clostridiaceae</taxon>
        <taxon>Proteiniclasticum</taxon>
    </lineage>
</organism>
<feature type="transmembrane region" description="Helical" evidence="1">
    <location>
        <begin position="30"/>
        <end position="48"/>
    </location>
</feature>
<dbReference type="RefSeq" id="WP_074912470.1">
    <property type="nucleotide sequence ID" value="NZ_FOVK01000008.1"/>
</dbReference>
<sequence>MKVTSKTLFLVTIFVGGGYLLFFIMKKDWFGVAFSGYLFLKGLHLSFDQEAYDEGNKEADLKKTLHRKAFGKFAPFAPYVPFFSLFIALGLTQVFEVTLFLRIALLSILLFIFLYILWFEQIIKKERQKEELVQSDGSVEQVEHPTS</sequence>
<evidence type="ECO:0000256" key="1">
    <source>
        <dbReference type="SAM" id="Phobius"/>
    </source>
</evidence>
<dbReference type="OrthoDB" id="6443639at2"/>
<dbReference type="AlphaFoldDB" id="A0A1I5D8I4"/>
<keyword evidence="1" id="KW-0812">Transmembrane</keyword>
<feature type="transmembrane region" description="Helical" evidence="1">
    <location>
        <begin position="97"/>
        <end position="119"/>
    </location>
</feature>
<feature type="transmembrane region" description="Helical" evidence="1">
    <location>
        <begin position="7"/>
        <end position="24"/>
    </location>
</feature>
<proteinExistence type="predicted"/>
<evidence type="ECO:0000313" key="3">
    <source>
        <dbReference type="Proteomes" id="UP000181899"/>
    </source>
</evidence>
<reference evidence="2 3" key="1">
    <citation type="submission" date="2016-10" db="EMBL/GenBank/DDBJ databases">
        <authorList>
            <person name="de Groot N.N."/>
        </authorList>
    </citation>
    <scope>NUCLEOTIDE SEQUENCE [LARGE SCALE GENOMIC DNA]</scope>
    <source>
        <strain evidence="2 3">ML2</strain>
    </source>
</reference>
<keyword evidence="3" id="KW-1185">Reference proteome</keyword>
<accession>A0A1I5D8I4</accession>
<evidence type="ECO:0000313" key="2">
    <source>
        <dbReference type="EMBL" id="SFN95584.1"/>
    </source>
</evidence>
<dbReference type="EMBL" id="FOVK01000008">
    <property type="protein sequence ID" value="SFN95584.1"/>
    <property type="molecule type" value="Genomic_DNA"/>
</dbReference>
<keyword evidence="1" id="KW-1133">Transmembrane helix</keyword>
<gene>
    <name evidence="2" type="ORF">SAMN04488695_108101</name>
</gene>
<feature type="transmembrane region" description="Helical" evidence="1">
    <location>
        <begin position="69"/>
        <end position="91"/>
    </location>
</feature>
<name>A0A1I5D8I4_9CLOT</name>
<keyword evidence="1" id="KW-0472">Membrane</keyword>
<protein>
    <submittedName>
        <fullName evidence="2">Uncharacterized protein</fullName>
    </submittedName>
</protein>
<dbReference type="Proteomes" id="UP000181899">
    <property type="component" value="Unassembled WGS sequence"/>
</dbReference>